<feature type="compositionally biased region" description="Basic and acidic residues" evidence="5">
    <location>
        <begin position="213"/>
        <end position="224"/>
    </location>
</feature>
<reference evidence="7" key="1">
    <citation type="submission" date="2021-03" db="EMBL/GenBank/DDBJ databases">
        <title>Revisited historic fungal species revealed as producer of novel bioactive compounds through whole genome sequencing and comparative genomics.</title>
        <authorList>
            <person name="Vignolle G.A."/>
            <person name="Hochenegger N."/>
            <person name="Mach R.L."/>
            <person name="Mach-Aigner A.R."/>
            <person name="Javad Rahimi M."/>
            <person name="Salim K.A."/>
            <person name="Chan C.M."/>
            <person name="Lim L.B.L."/>
            <person name="Cai F."/>
            <person name="Druzhinina I.S."/>
            <person name="U'Ren J.M."/>
            <person name="Derntl C."/>
        </authorList>
    </citation>
    <scope>NUCLEOTIDE SEQUENCE</scope>
    <source>
        <strain evidence="7">TUCIM 5799</strain>
    </source>
</reference>
<evidence type="ECO:0000256" key="3">
    <source>
        <dbReference type="ARBA" id="ARBA00022989"/>
    </source>
</evidence>
<dbReference type="Proteomes" id="UP000829685">
    <property type="component" value="Unassembled WGS sequence"/>
</dbReference>
<proteinExistence type="predicted"/>
<accession>A0A9Q0AM29</accession>
<feature type="transmembrane region" description="Helical" evidence="6">
    <location>
        <begin position="141"/>
        <end position="162"/>
    </location>
</feature>
<dbReference type="EMBL" id="JAFIMR010000014">
    <property type="protein sequence ID" value="KAI1870228.1"/>
    <property type="molecule type" value="Genomic_DNA"/>
</dbReference>
<gene>
    <name evidence="7" type="ORF">JX265_006398</name>
</gene>
<keyword evidence="3 6" id="KW-1133">Transmembrane helix</keyword>
<evidence type="ECO:0000313" key="8">
    <source>
        <dbReference type="Proteomes" id="UP000829685"/>
    </source>
</evidence>
<comment type="caution">
    <text evidence="7">The sequence shown here is derived from an EMBL/GenBank/DDBJ whole genome shotgun (WGS) entry which is preliminary data.</text>
</comment>
<comment type="subcellular location">
    <subcellularLocation>
        <location evidence="1">Membrane</location>
        <topology evidence="1">Single-pass membrane protein</topology>
    </subcellularLocation>
</comment>
<evidence type="ECO:0000256" key="2">
    <source>
        <dbReference type="ARBA" id="ARBA00022692"/>
    </source>
</evidence>
<dbReference type="GO" id="GO:0071944">
    <property type="term" value="C:cell periphery"/>
    <property type="evidence" value="ECO:0007669"/>
    <property type="project" value="UniProtKB-ARBA"/>
</dbReference>
<dbReference type="InterPro" id="IPR051694">
    <property type="entry name" value="Immunoregulatory_rcpt-like"/>
</dbReference>
<keyword evidence="4 6" id="KW-0472">Membrane</keyword>
<dbReference type="PANTHER" id="PTHR15549">
    <property type="entry name" value="PAIRED IMMUNOGLOBULIN-LIKE TYPE 2 RECEPTOR"/>
    <property type="match status" value="1"/>
</dbReference>
<protein>
    <submittedName>
        <fullName evidence="7">Uncharacterized protein</fullName>
    </submittedName>
</protein>
<evidence type="ECO:0000256" key="1">
    <source>
        <dbReference type="ARBA" id="ARBA00004167"/>
    </source>
</evidence>
<feature type="region of interest" description="Disordered" evidence="5">
    <location>
        <begin position="195"/>
        <end position="244"/>
    </location>
</feature>
<evidence type="ECO:0000313" key="7">
    <source>
        <dbReference type="EMBL" id="KAI1870228.1"/>
    </source>
</evidence>
<dbReference type="AlphaFoldDB" id="A0A9Q0AM29"/>
<keyword evidence="2 6" id="KW-0812">Transmembrane</keyword>
<evidence type="ECO:0000256" key="5">
    <source>
        <dbReference type="SAM" id="MobiDB-lite"/>
    </source>
</evidence>
<evidence type="ECO:0000256" key="6">
    <source>
        <dbReference type="SAM" id="Phobius"/>
    </source>
</evidence>
<sequence>MANAWKPLGYGMLARSSKLNCVACPMSERLYEGYKCDGGVYGCTRDFGSTITISLLDLDSNLNTISRPFMTRGMDAHLIKVRYASSDLLSATTTGDSTSTSTSTSSTLDPTASTTSGLPTATASPSSGGGSSEGLTTGAKAGIGVGVAIGALAILGLVFFMFRRRGRKSNAAELDNTNAHYVPPGLAEQQQPYAPADYKYPSELANTSPPAMHELDSQDSRFETPRQSPGFVGNNQDHRFGPPT</sequence>
<organism evidence="7 8">
    <name type="scientific">Neoarthrinium moseri</name>
    <dbReference type="NCBI Taxonomy" id="1658444"/>
    <lineage>
        <taxon>Eukaryota</taxon>
        <taxon>Fungi</taxon>
        <taxon>Dikarya</taxon>
        <taxon>Ascomycota</taxon>
        <taxon>Pezizomycotina</taxon>
        <taxon>Sordariomycetes</taxon>
        <taxon>Xylariomycetidae</taxon>
        <taxon>Amphisphaeriales</taxon>
        <taxon>Apiosporaceae</taxon>
        <taxon>Neoarthrinium</taxon>
    </lineage>
</organism>
<keyword evidence="8" id="KW-1185">Reference proteome</keyword>
<evidence type="ECO:0000256" key="4">
    <source>
        <dbReference type="ARBA" id="ARBA00023136"/>
    </source>
</evidence>
<feature type="compositionally biased region" description="Low complexity" evidence="5">
    <location>
        <begin position="91"/>
        <end position="126"/>
    </location>
</feature>
<name>A0A9Q0AM29_9PEZI</name>
<dbReference type="CDD" id="cd12087">
    <property type="entry name" value="TM_EGFR-like"/>
    <property type="match status" value="1"/>
</dbReference>
<feature type="region of interest" description="Disordered" evidence="5">
    <location>
        <begin position="91"/>
        <end position="134"/>
    </location>
</feature>
<dbReference type="GO" id="GO:0016020">
    <property type="term" value="C:membrane"/>
    <property type="evidence" value="ECO:0007669"/>
    <property type="project" value="UniProtKB-SubCell"/>
</dbReference>
<dbReference type="PANTHER" id="PTHR15549:SF26">
    <property type="entry name" value="AXIAL BUDDING PATTERN PROTEIN 2-RELATED"/>
    <property type="match status" value="1"/>
</dbReference>